<dbReference type="EMBL" id="GFPF01003214">
    <property type="protein sequence ID" value="MAA14360.1"/>
    <property type="molecule type" value="Transcribed_RNA"/>
</dbReference>
<feature type="compositionally biased region" description="Basic residues" evidence="1">
    <location>
        <begin position="34"/>
        <end position="63"/>
    </location>
</feature>
<feature type="signal peptide" evidence="2">
    <location>
        <begin position="1"/>
        <end position="23"/>
    </location>
</feature>
<organism evidence="3">
    <name type="scientific">Rhipicephalus zambeziensis</name>
    <dbReference type="NCBI Taxonomy" id="60191"/>
    <lineage>
        <taxon>Eukaryota</taxon>
        <taxon>Metazoa</taxon>
        <taxon>Ecdysozoa</taxon>
        <taxon>Arthropoda</taxon>
        <taxon>Chelicerata</taxon>
        <taxon>Arachnida</taxon>
        <taxon>Acari</taxon>
        <taxon>Parasitiformes</taxon>
        <taxon>Ixodida</taxon>
        <taxon>Ixodoidea</taxon>
        <taxon>Ixodidae</taxon>
        <taxon>Rhipicephalinae</taxon>
        <taxon>Rhipicephalus</taxon>
        <taxon>Rhipicephalus</taxon>
    </lineage>
</organism>
<evidence type="ECO:0000313" key="3">
    <source>
        <dbReference type="EMBL" id="MAA14360.1"/>
    </source>
</evidence>
<keyword evidence="2" id="KW-0732">Signal</keyword>
<accession>A0A224YKP6</accession>
<evidence type="ECO:0000256" key="1">
    <source>
        <dbReference type="SAM" id="MobiDB-lite"/>
    </source>
</evidence>
<feature type="compositionally biased region" description="Basic and acidic residues" evidence="1">
    <location>
        <begin position="122"/>
        <end position="135"/>
    </location>
</feature>
<protein>
    <submittedName>
        <fullName evidence="3">Uncharacterized protein</fullName>
    </submittedName>
</protein>
<dbReference type="AlphaFoldDB" id="A0A224YKP6"/>
<reference evidence="3" key="1">
    <citation type="journal article" date="2017" name="Parasit. Vectors">
        <title>Sialotranscriptomics of Rhipicephalus zambeziensis reveals intricate expression profiles of secretory proteins and suggests tight temporal transcriptional regulation during blood-feeding.</title>
        <authorList>
            <person name="de Castro M.H."/>
            <person name="de Klerk D."/>
            <person name="Pienaar R."/>
            <person name="Rees D.J.G."/>
            <person name="Mans B.J."/>
        </authorList>
    </citation>
    <scope>NUCLEOTIDE SEQUENCE</scope>
    <source>
        <tissue evidence="3">Salivary glands</tissue>
    </source>
</reference>
<proteinExistence type="predicted"/>
<name>A0A224YKP6_9ACAR</name>
<evidence type="ECO:0000256" key="2">
    <source>
        <dbReference type="SAM" id="SignalP"/>
    </source>
</evidence>
<sequence length="135" mass="14676">MRPAVVIMLVIALTILLFEEAFSRISRPKLKQKVKRLKVSRPKTKLTRQKHTRVKHTKLKTPKKLGAGAAEVHKHRGHGVGGLYATQVVTESVSSLGTAGSGIASTVLQNQAARNADNGEAADSKNEDEQSESRK</sequence>
<feature type="chain" id="PRO_5012126714" evidence="2">
    <location>
        <begin position="24"/>
        <end position="135"/>
    </location>
</feature>
<feature type="region of interest" description="Disordered" evidence="1">
    <location>
        <begin position="34"/>
        <end position="69"/>
    </location>
</feature>
<feature type="region of interest" description="Disordered" evidence="1">
    <location>
        <begin position="111"/>
        <end position="135"/>
    </location>
</feature>